<accession>A0A8S1YBK1</accession>
<dbReference type="Proteomes" id="UP000689195">
    <property type="component" value="Unassembled WGS sequence"/>
</dbReference>
<evidence type="ECO:0008006" key="4">
    <source>
        <dbReference type="Google" id="ProtNLM"/>
    </source>
</evidence>
<dbReference type="OrthoDB" id="316448at2759"/>
<gene>
    <name evidence="2" type="ORF">PPENT_87.1.T1600007</name>
</gene>
<feature type="signal peptide" evidence="1">
    <location>
        <begin position="1"/>
        <end position="16"/>
    </location>
</feature>
<protein>
    <recommendedName>
        <fullName evidence="4">Transmembrane protein</fullName>
    </recommendedName>
</protein>
<name>A0A8S1YBK1_9CILI</name>
<dbReference type="AlphaFoldDB" id="A0A8S1YBK1"/>
<keyword evidence="3" id="KW-1185">Reference proteome</keyword>
<evidence type="ECO:0000313" key="3">
    <source>
        <dbReference type="Proteomes" id="UP000689195"/>
    </source>
</evidence>
<dbReference type="EMBL" id="CAJJDO010000160">
    <property type="protein sequence ID" value="CAD8210578.1"/>
    <property type="molecule type" value="Genomic_DNA"/>
</dbReference>
<evidence type="ECO:0000256" key="1">
    <source>
        <dbReference type="SAM" id="SignalP"/>
    </source>
</evidence>
<keyword evidence="1" id="KW-0732">Signal</keyword>
<sequence length="269" mass="30263">MIEKIAIALCITIVTSITLNLNEICQCSQLIQEYDCINSSMECSWNFQSKECQDIPCSEILFSSFCIQQSQRCYWANGQCQNFTNCQSLLGSTQSICINQNIYCPASNGTNCQSVDYLQTCASITTSNNCNYYFSAAGVCMWNGQSCVQATSCSQFQGNSTTSCNFSGCQLNYQTKQCQPKLCSQLNGEIQCSQGILTFGPYLNNIIGCYWNYESYTCEEFYPSQMNYMNCYGSSAGTYHWNSKKEKKGDCVSCYQQFLILSIIITMLF</sequence>
<feature type="chain" id="PRO_5035756186" description="Transmembrane protein" evidence="1">
    <location>
        <begin position="17"/>
        <end position="269"/>
    </location>
</feature>
<evidence type="ECO:0000313" key="2">
    <source>
        <dbReference type="EMBL" id="CAD8210578.1"/>
    </source>
</evidence>
<comment type="caution">
    <text evidence="2">The sequence shown here is derived from an EMBL/GenBank/DDBJ whole genome shotgun (WGS) entry which is preliminary data.</text>
</comment>
<proteinExistence type="predicted"/>
<organism evidence="2 3">
    <name type="scientific">Paramecium pentaurelia</name>
    <dbReference type="NCBI Taxonomy" id="43138"/>
    <lineage>
        <taxon>Eukaryota</taxon>
        <taxon>Sar</taxon>
        <taxon>Alveolata</taxon>
        <taxon>Ciliophora</taxon>
        <taxon>Intramacronucleata</taxon>
        <taxon>Oligohymenophorea</taxon>
        <taxon>Peniculida</taxon>
        <taxon>Parameciidae</taxon>
        <taxon>Paramecium</taxon>
    </lineage>
</organism>
<reference evidence="2" key="1">
    <citation type="submission" date="2021-01" db="EMBL/GenBank/DDBJ databases">
        <authorList>
            <consortium name="Genoscope - CEA"/>
            <person name="William W."/>
        </authorList>
    </citation>
    <scope>NUCLEOTIDE SEQUENCE</scope>
</reference>